<sequence>MRVACPVACPFGAGALPVQSAASGTPHTSPARPLPVFRSRPSDAQVNPLLDTLQTYPFEKLRALFKDVTPKAGLRPISLGIGEPKHPTPALIRDAVMASLDGLSVYPATAGTPALRESIASWVKARYALPAIDANTEVLPVSGSREALFALAQAVVDPSAGVKDPARRAIVLCPNPFYQIYEGAALLAGAEPYFVNSDPARNYACDYSQVPEDVWARTQLLYVCSPGNPTGAVLTLDDWRELFALSDRYGFVIASDECYSEIYFDEALPPLGGLEAAHRLGRGFERLVMLSSLSKRSNVPGMRSGFVAGDAAILKRFLLYRTYHGSAMSPVWQAASIAAWGDEQHVRENRAKYVQKFSTVTPMLAEVLDVRLPDAAFYLWANVSRTGLSDTAFAQRLYADYNVTVLPGSYLARTAHGANPGQNFVRMALVADVEECIEGAQRIVDFCRSLA</sequence>
<dbReference type="PANTHER" id="PTHR42832">
    <property type="entry name" value="AMINO ACID AMINOTRANSFERASE"/>
    <property type="match status" value="1"/>
</dbReference>
<reference evidence="6 7" key="1">
    <citation type="submission" date="2018-11" db="EMBL/GenBank/DDBJ databases">
        <title>Paraburkholderia sp. DHOA04, isolated from soil.</title>
        <authorList>
            <person name="Gao Z.-H."/>
            <person name="Qiu L.-H."/>
            <person name="Fu J.-C."/>
        </authorList>
    </citation>
    <scope>NUCLEOTIDE SEQUENCE [LARGE SCALE GENOMIC DNA]</scope>
    <source>
        <strain evidence="6 7">DHOA04</strain>
    </source>
</reference>
<keyword evidence="3 6" id="KW-0808">Transferase</keyword>
<dbReference type="Proteomes" id="UP000272778">
    <property type="component" value="Unassembled WGS sequence"/>
</dbReference>
<evidence type="ECO:0000256" key="3">
    <source>
        <dbReference type="ARBA" id="ARBA00022679"/>
    </source>
</evidence>
<dbReference type="InterPro" id="IPR015421">
    <property type="entry name" value="PyrdxlP-dep_Trfase_major"/>
</dbReference>
<accession>A0A3N6MVZ4</accession>
<dbReference type="InterPro" id="IPR015424">
    <property type="entry name" value="PyrdxlP-dep_Trfase"/>
</dbReference>
<dbReference type="NCBIfam" id="TIGR03538">
    <property type="entry name" value="DapC_gpp"/>
    <property type="match status" value="1"/>
</dbReference>
<dbReference type="PANTHER" id="PTHR42832:SF3">
    <property type="entry name" value="L-GLUTAMINE--4-(METHYLSULFANYL)-2-OXOBUTANOATE AMINOTRANSFERASE"/>
    <property type="match status" value="1"/>
</dbReference>
<dbReference type="GO" id="GO:0009089">
    <property type="term" value="P:lysine biosynthetic process via diaminopimelate"/>
    <property type="evidence" value="ECO:0007669"/>
    <property type="project" value="InterPro"/>
</dbReference>
<keyword evidence="2 6" id="KW-0032">Aminotransferase</keyword>
<dbReference type="Gene3D" id="3.90.1150.10">
    <property type="entry name" value="Aspartate Aminotransferase, domain 1"/>
    <property type="match status" value="1"/>
</dbReference>
<evidence type="ECO:0000313" key="6">
    <source>
        <dbReference type="EMBL" id="RQH07909.1"/>
    </source>
</evidence>
<dbReference type="InterPro" id="IPR019878">
    <property type="entry name" value="DapC_beta/gammaproteobac"/>
</dbReference>
<organism evidence="6 7">
    <name type="scientific">Paraburkholderia dinghuensis</name>
    <dbReference type="NCBI Taxonomy" id="2305225"/>
    <lineage>
        <taxon>Bacteria</taxon>
        <taxon>Pseudomonadati</taxon>
        <taxon>Pseudomonadota</taxon>
        <taxon>Betaproteobacteria</taxon>
        <taxon>Burkholderiales</taxon>
        <taxon>Burkholderiaceae</taxon>
        <taxon>Paraburkholderia</taxon>
    </lineage>
</organism>
<feature type="domain" description="Aminotransferase class I/classII large" evidence="5">
    <location>
        <begin position="77"/>
        <end position="436"/>
    </location>
</feature>
<dbReference type="InterPro" id="IPR015422">
    <property type="entry name" value="PyrdxlP-dep_Trfase_small"/>
</dbReference>
<evidence type="ECO:0000313" key="7">
    <source>
        <dbReference type="Proteomes" id="UP000272778"/>
    </source>
</evidence>
<gene>
    <name evidence="6" type="ORF">D1Y85_07335</name>
</gene>
<dbReference type="EC" id="2.6.1.17" evidence="6"/>
<feature type="region of interest" description="Disordered" evidence="4">
    <location>
        <begin position="19"/>
        <end position="38"/>
    </location>
</feature>
<evidence type="ECO:0000256" key="2">
    <source>
        <dbReference type="ARBA" id="ARBA00022576"/>
    </source>
</evidence>
<dbReference type="Pfam" id="PF00155">
    <property type="entry name" value="Aminotran_1_2"/>
    <property type="match status" value="1"/>
</dbReference>
<dbReference type="GO" id="GO:0030170">
    <property type="term" value="F:pyridoxal phosphate binding"/>
    <property type="evidence" value="ECO:0007669"/>
    <property type="project" value="InterPro"/>
</dbReference>
<evidence type="ECO:0000259" key="5">
    <source>
        <dbReference type="Pfam" id="PF00155"/>
    </source>
</evidence>
<proteinExistence type="predicted"/>
<comment type="cofactor">
    <cofactor evidence="1">
        <name>pyridoxal 5'-phosphate</name>
        <dbReference type="ChEBI" id="CHEBI:597326"/>
    </cofactor>
</comment>
<protein>
    <submittedName>
        <fullName evidence="6">Succinyldiaminopimelate transaminase</fullName>
        <ecNumber evidence="6">2.6.1.17</ecNumber>
    </submittedName>
</protein>
<name>A0A3N6MVZ4_9BURK</name>
<keyword evidence="7" id="KW-1185">Reference proteome</keyword>
<dbReference type="EMBL" id="RQIS01000004">
    <property type="protein sequence ID" value="RQH07909.1"/>
    <property type="molecule type" value="Genomic_DNA"/>
</dbReference>
<dbReference type="SUPFAM" id="SSF53383">
    <property type="entry name" value="PLP-dependent transferases"/>
    <property type="match status" value="1"/>
</dbReference>
<dbReference type="AlphaFoldDB" id="A0A3N6MVZ4"/>
<dbReference type="OrthoDB" id="9813612at2"/>
<dbReference type="InterPro" id="IPR050881">
    <property type="entry name" value="LL-DAP_aminotransferase"/>
</dbReference>
<dbReference type="InterPro" id="IPR004839">
    <property type="entry name" value="Aminotransferase_I/II_large"/>
</dbReference>
<dbReference type="GO" id="GO:0009016">
    <property type="term" value="F:succinyldiaminopimelate transaminase activity"/>
    <property type="evidence" value="ECO:0007669"/>
    <property type="project" value="UniProtKB-EC"/>
</dbReference>
<evidence type="ECO:0000256" key="4">
    <source>
        <dbReference type="SAM" id="MobiDB-lite"/>
    </source>
</evidence>
<dbReference type="CDD" id="cd00609">
    <property type="entry name" value="AAT_like"/>
    <property type="match status" value="1"/>
</dbReference>
<dbReference type="Gene3D" id="3.40.640.10">
    <property type="entry name" value="Type I PLP-dependent aspartate aminotransferase-like (Major domain)"/>
    <property type="match status" value="1"/>
</dbReference>
<evidence type="ECO:0000256" key="1">
    <source>
        <dbReference type="ARBA" id="ARBA00001933"/>
    </source>
</evidence>
<comment type="caution">
    <text evidence="6">The sequence shown here is derived from an EMBL/GenBank/DDBJ whole genome shotgun (WGS) entry which is preliminary data.</text>
</comment>